<feature type="compositionally biased region" description="Acidic residues" evidence="6">
    <location>
        <begin position="168"/>
        <end position="180"/>
    </location>
</feature>
<evidence type="ECO:0000313" key="8">
    <source>
        <dbReference type="Proteomes" id="UP001530400"/>
    </source>
</evidence>
<evidence type="ECO:0000256" key="6">
    <source>
        <dbReference type="SAM" id="MobiDB-lite"/>
    </source>
</evidence>
<gene>
    <name evidence="7" type="ORF">ACHAWO_013223</name>
</gene>
<organism evidence="7 8">
    <name type="scientific">Cyclotella atomus</name>
    <dbReference type="NCBI Taxonomy" id="382360"/>
    <lineage>
        <taxon>Eukaryota</taxon>
        <taxon>Sar</taxon>
        <taxon>Stramenopiles</taxon>
        <taxon>Ochrophyta</taxon>
        <taxon>Bacillariophyta</taxon>
        <taxon>Coscinodiscophyceae</taxon>
        <taxon>Thalassiosirophycidae</taxon>
        <taxon>Stephanodiscales</taxon>
        <taxon>Stephanodiscaceae</taxon>
        <taxon>Cyclotella</taxon>
    </lineage>
</organism>
<sequence length="802" mass="88367">MAADEEAAPTGRSKRAIQANVCLGTPKSAAPAAAAASAPVVSDAPITDGTIASNSASRTTATAASTATKQDTITTFLKKSSACSLQTRGCDLSAADLSATASCHSVGNLRNPKAAATLAVAFSSSELDIDDSFEDFISDFSKRKEPQGKGRKGDSSDKESASYHEGEDKDDSEEDKVEEDSAPKKKRKLKTSKKKSKKKKEGPPTPAITVQASNVVKKPDPLVITSKPFSAASSPVESTEDTPQYLQAGENSYGEFHLSSPAANKTSPFWQFYLTYHSIKHPDMKHLAKCRVIGCNHKVDFSKGSTGLRTHIKHKHKTLFRQLNDPSESKSTGAVSMVLPKVKSQTAITSHFSRGYTLKQRKQCYLGRLAVWSILECMSFSACEAASFRAIVECLNEDGDKICTQGNCTAVRDLVLQYGEMAKMATHLEIQKYKGAMTTDHWTPRYGTSTFTCTTFHLINECWEMVTILEDFCIIEGSTTGQRIFDYMKKDAAQSPNVFYGVVDTTGNMGKLTQLLRENGIEAGYCTEHSLHLNALIAFKDGVMEKARALVEFFNKSTQASTKLLKIQRNLTDHNEGKAPVGGLLEMCARLIRLKAALTWMSFSKNINQELMPTDEKWQIIAQIAQCLKTMAKWQRLLEGDKFVTASLVMLAIHSIRTKYKKTIASPATLQPVKELTEKLLKDFDERFVLEGPAGKVRYTGRADIGHRNRYNGVHPYYVIASLLDPRTKGMLPKLMSEDQFKLLKHDIIAFMVELKKEQFTDSNQTDAGETADEAAMNATKVDDDMFAKLEELEENGSVRAE</sequence>
<accession>A0ABD3NZ21</accession>
<feature type="compositionally biased region" description="Basic residues" evidence="6">
    <location>
        <begin position="184"/>
        <end position="200"/>
    </location>
</feature>
<protein>
    <recommendedName>
        <fullName evidence="9">BED-type domain-containing protein</fullName>
    </recommendedName>
</protein>
<reference evidence="7 8" key="1">
    <citation type="submission" date="2024-10" db="EMBL/GenBank/DDBJ databases">
        <title>Updated reference genomes for cyclostephanoid diatoms.</title>
        <authorList>
            <person name="Roberts W.R."/>
            <person name="Alverson A.J."/>
        </authorList>
    </citation>
    <scope>NUCLEOTIDE SEQUENCE [LARGE SCALE GENOMIC DNA]</scope>
    <source>
        <strain evidence="7 8">AJA010-31</strain>
    </source>
</reference>
<feature type="compositionally biased region" description="Basic and acidic residues" evidence="6">
    <location>
        <begin position="140"/>
        <end position="167"/>
    </location>
</feature>
<proteinExistence type="predicted"/>
<name>A0ABD3NZ21_9STRA</name>
<dbReference type="EMBL" id="JALLPJ020000856">
    <property type="protein sequence ID" value="KAL3781209.1"/>
    <property type="molecule type" value="Genomic_DNA"/>
</dbReference>
<evidence type="ECO:0008006" key="9">
    <source>
        <dbReference type="Google" id="ProtNLM"/>
    </source>
</evidence>
<evidence type="ECO:0000256" key="3">
    <source>
        <dbReference type="ARBA" id="ARBA00022771"/>
    </source>
</evidence>
<evidence type="ECO:0000256" key="4">
    <source>
        <dbReference type="ARBA" id="ARBA00022833"/>
    </source>
</evidence>
<comment type="subcellular location">
    <subcellularLocation>
        <location evidence="1">Nucleus</location>
    </subcellularLocation>
</comment>
<dbReference type="GO" id="GO:0005634">
    <property type="term" value="C:nucleus"/>
    <property type="evidence" value="ECO:0007669"/>
    <property type="project" value="UniProtKB-SubCell"/>
</dbReference>
<dbReference type="PANTHER" id="PTHR46481">
    <property type="entry name" value="ZINC FINGER BED DOMAIN-CONTAINING PROTEIN 4"/>
    <property type="match status" value="1"/>
</dbReference>
<dbReference type="GO" id="GO:0008270">
    <property type="term" value="F:zinc ion binding"/>
    <property type="evidence" value="ECO:0007669"/>
    <property type="project" value="UniProtKB-KW"/>
</dbReference>
<dbReference type="AlphaFoldDB" id="A0ABD3NZ21"/>
<dbReference type="PANTHER" id="PTHR46481:SF10">
    <property type="entry name" value="ZINC FINGER BED DOMAIN-CONTAINING PROTEIN 39"/>
    <property type="match status" value="1"/>
</dbReference>
<evidence type="ECO:0000256" key="2">
    <source>
        <dbReference type="ARBA" id="ARBA00022723"/>
    </source>
</evidence>
<comment type="caution">
    <text evidence="7">The sequence shown here is derived from an EMBL/GenBank/DDBJ whole genome shotgun (WGS) entry which is preliminary data.</text>
</comment>
<dbReference type="Proteomes" id="UP001530400">
    <property type="component" value="Unassembled WGS sequence"/>
</dbReference>
<dbReference type="InterPro" id="IPR012337">
    <property type="entry name" value="RNaseH-like_sf"/>
</dbReference>
<keyword evidence="4" id="KW-0862">Zinc</keyword>
<keyword evidence="8" id="KW-1185">Reference proteome</keyword>
<feature type="region of interest" description="Disordered" evidence="6">
    <location>
        <begin position="140"/>
        <end position="213"/>
    </location>
</feature>
<evidence type="ECO:0000256" key="5">
    <source>
        <dbReference type="ARBA" id="ARBA00023242"/>
    </source>
</evidence>
<keyword evidence="2" id="KW-0479">Metal-binding</keyword>
<dbReference type="SUPFAM" id="SSF53098">
    <property type="entry name" value="Ribonuclease H-like"/>
    <property type="match status" value="1"/>
</dbReference>
<evidence type="ECO:0000256" key="1">
    <source>
        <dbReference type="ARBA" id="ARBA00004123"/>
    </source>
</evidence>
<dbReference type="InterPro" id="IPR052035">
    <property type="entry name" value="ZnF_BED_domain_contain"/>
</dbReference>
<keyword evidence="5" id="KW-0539">Nucleus</keyword>
<evidence type="ECO:0000313" key="7">
    <source>
        <dbReference type="EMBL" id="KAL3781209.1"/>
    </source>
</evidence>
<keyword evidence="3" id="KW-0863">Zinc-finger</keyword>